<accession>A0A099I1P9</accession>
<dbReference type="CDD" id="cd06225">
    <property type="entry name" value="HAMP"/>
    <property type="match status" value="1"/>
</dbReference>
<feature type="domain" description="HAMP" evidence="16">
    <location>
        <begin position="183"/>
        <end position="235"/>
    </location>
</feature>
<protein>
    <recommendedName>
        <fullName evidence="3">histidine kinase</fullName>
        <ecNumber evidence="3">2.7.13.3</ecNumber>
    </recommendedName>
</protein>
<keyword evidence="11 14" id="KW-1133">Transmembrane helix</keyword>
<evidence type="ECO:0000256" key="11">
    <source>
        <dbReference type="ARBA" id="ARBA00022989"/>
    </source>
</evidence>
<evidence type="ECO:0000256" key="4">
    <source>
        <dbReference type="ARBA" id="ARBA00022475"/>
    </source>
</evidence>
<evidence type="ECO:0000256" key="10">
    <source>
        <dbReference type="ARBA" id="ARBA00022840"/>
    </source>
</evidence>
<reference evidence="17 18" key="1">
    <citation type="submission" date="2014-08" db="EMBL/GenBank/DDBJ databases">
        <title>Clostridium innocuum, an unnegligible vancomycin-resistant pathogen causing extra-intestinal infections.</title>
        <authorList>
            <person name="Feng Y."/>
            <person name="Chiu C.-H."/>
        </authorList>
    </citation>
    <scope>NUCLEOTIDE SEQUENCE [LARGE SCALE GENOMIC DNA]</scope>
    <source>
        <strain evidence="17 18">AN88</strain>
    </source>
</reference>
<dbReference type="InterPro" id="IPR050398">
    <property type="entry name" value="HssS/ArlS-like"/>
</dbReference>
<name>A0A099I1P9_CLOIN</name>
<keyword evidence="8" id="KW-0547">Nucleotide-binding</keyword>
<dbReference type="SUPFAM" id="SSF158472">
    <property type="entry name" value="HAMP domain-like"/>
    <property type="match status" value="1"/>
</dbReference>
<dbReference type="Gene3D" id="3.30.565.10">
    <property type="entry name" value="Histidine kinase-like ATPase, C-terminal domain"/>
    <property type="match status" value="1"/>
</dbReference>
<keyword evidence="5" id="KW-0597">Phosphoprotein</keyword>
<dbReference type="RefSeq" id="WP_044907514.1">
    <property type="nucleotide sequence ID" value="NZ_JQIF01000104.1"/>
</dbReference>
<feature type="transmembrane region" description="Helical" evidence="14">
    <location>
        <begin position="20"/>
        <end position="42"/>
    </location>
</feature>
<dbReference type="Gene3D" id="1.10.287.130">
    <property type="match status" value="1"/>
</dbReference>
<comment type="caution">
    <text evidence="17">The sequence shown here is derived from an EMBL/GenBank/DDBJ whole genome shotgun (WGS) entry which is preliminary data.</text>
</comment>
<keyword evidence="12" id="KW-0902">Two-component regulatory system</keyword>
<proteinExistence type="predicted"/>
<evidence type="ECO:0000256" key="7">
    <source>
        <dbReference type="ARBA" id="ARBA00022692"/>
    </source>
</evidence>
<evidence type="ECO:0000256" key="12">
    <source>
        <dbReference type="ARBA" id="ARBA00023012"/>
    </source>
</evidence>
<dbReference type="InterPro" id="IPR003660">
    <property type="entry name" value="HAMP_dom"/>
</dbReference>
<evidence type="ECO:0000256" key="6">
    <source>
        <dbReference type="ARBA" id="ARBA00022679"/>
    </source>
</evidence>
<dbReference type="InterPro" id="IPR036097">
    <property type="entry name" value="HisK_dim/P_sf"/>
</dbReference>
<comment type="catalytic activity">
    <reaction evidence="1">
        <text>ATP + protein L-histidine = ADP + protein N-phospho-L-histidine.</text>
        <dbReference type="EC" id="2.7.13.3"/>
    </reaction>
</comment>
<dbReference type="GO" id="GO:0000155">
    <property type="term" value="F:phosphorelay sensor kinase activity"/>
    <property type="evidence" value="ECO:0007669"/>
    <property type="project" value="InterPro"/>
</dbReference>
<dbReference type="PANTHER" id="PTHR45528">
    <property type="entry name" value="SENSOR HISTIDINE KINASE CPXA"/>
    <property type="match status" value="1"/>
</dbReference>
<dbReference type="InterPro" id="IPR003661">
    <property type="entry name" value="HisK_dim/P_dom"/>
</dbReference>
<feature type="domain" description="Histidine kinase" evidence="15">
    <location>
        <begin position="250"/>
        <end position="446"/>
    </location>
</feature>
<evidence type="ECO:0000256" key="5">
    <source>
        <dbReference type="ARBA" id="ARBA00022553"/>
    </source>
</evidence>
<dbReference type="Pfam" id="PF00512">
    <property type="entry name" value="HisKA"/>
    <property type="match status" value="1"/>
</dbReference>
<evidence type="ECO:0000256" key="1">
    <source>
        <dbReference type="ARBA" id="ARBA00000085"/>
    </source>
</evidence>
<dbReference type="Pfam" id="PF00672">
    <property type="entry name" value="HAMP"/>
    <property type="match status" value="1"/>
</dbReference>
<evidence type="ECO:0000259" key="16">
    <source>
        <dbReference type="PROSITE" id="PS50885"/>
    </source>
</evidence>
<dbReference type="SUPFAM" id="SSF55874">
    <property type="entry name" value="ATPase domain of HSP90 chaperone/DNA topoisomerase II/histidine kinase"/>
    <property type="match status" value="1"/>
</dbReference>
<evidence type="ECO:0000256" key="14">
    <source>
        <dbReference type="SAM" id="Phobius"/>
    </source>
</evidence>
<dbReference type="Pfam" id="PF14501">
    <property type="entry name" value="HATPase_c_5"/>
    <property type="match status" value="1"/>
</dbReference>
<dbReference type="InterPro" id="IPR036890">
    <property type="entry name" value="HATPase_C_sf"/>
</dbReference>
<dbReference type="InterPro" id="IPR032834">
    <property type="entry name" value="NatK-like_C"/>
</dbReference>
<keyword evidence="9 17" id="KW-0418">Kinase</keyword>
<evidence type="ECO:0000256" key="3">
    <source>
        <dbReference type="ARBA" id="ARBA00012438"/>
    </source>
</evidence>
<evidence type="ECO:0000259" key="15">
    <source>
        <dbReference type="PROSITE" id="PS50109"/>
    </source>
</evidence>
<dbReference type="AlphaFoldDB" id="A0A099I1P9"/>
<keyword evidence="10" id="KW-0067">ATP-binding</keyword>
<dbReference type="GO" id="GO:0005886">
    <property type="term" value="C:plasma membrane"/>
    <property type="evidence" value="ECO:0007669"/>
    <property type="project" value="UniProtKB-SubCell"/>
</dbReference>
<dbReference type="SMART" id="SM00388">
    <property type="entry name" value="HisKA"/>
    <property type="match status" value="1"/>
</dbReference>
<evidence type="ECO:0000313" key="18">
    <source>
        <dbReference type="Proteomes" id="UP000030008"/>
    </source>
</evidence>
<evidence type="ECO:0000313" key="17">
    <source>
        <dbReference type="EMBL" id="KGJ51645.1"/>
    </source>
</evidence>
<dbReference type="EMBL" id="JQIF01000104">
    <property type="protein sequence ID" value="KGJ51645.1"/>
    <property type="molecule type" value="Genomic_DNA"/>
</dbReference>
<evidence type="ECO:0000256" key="9">
    <source>
        <dbReference type="ARBA" id="ARBA00022777"/>
    </source>
</evidence>
<dbReference type="Gene3D" id="6.10.340.10">
    <property type="match status" value="1"/>
</dbReference>
<dbReference type="PANTHER" id="PTHR45528:SF1">
    <property type="entry name" value="SENSOR HISTIDINE KINASE CPXA"/>
    <property type="match status" value="1"/>
</dbReference>
<keyword evidence="4" id="KW-1003">Cell membrane</keyword>
<comment type="subcellular location">
    <subcellularLocation>
        <location evidence="2">Cell membrane</location>
        <topology evidence="2">Multi-pass membrane protein</topology>
    </subcellularLocation>
</comment>
<keyword evidence="6" id="KW-0808">Transferase</keyword>
<feature type="transmembrane region" description="Helical" evidence="14">
    <location>
        <begin position="148"/>
        <end position="178"/>
    </location>
</feature>
<dbReference type="EC" id="2.7.13.3" evidence="3"/>
<evidence type="ECO:0000256" key="8">
    <source>
        <dbReference type="ARBA" id="ARBA00022741"/>
    </source>
</evidence>
<evidence type="ECO:0000256" key="13">
    <source>
        <dbReference type="ARBA" id="ARBA00023136"/>
    </source>
</evidence>
<dbReference type="PROSITE" id="PS50109">
    <property type="entry name" value="HIS_KIN"/>
    <property type="match status" value="1"/>
</dbReference>
<keyword evidence="13 14" id="KW-0472">Membrane</keyword>
<keyword evidence="7 14" id="KW-0812">Transmembrane</keyword>
<gene>
    <name evidence="17" type="ORF">CIAN88_19315</name>
</gene>
<dbReference type="PROSITE" id="PS50885">
    <property type="entry name" value="HAMP"/>
    <property type="match status" value="1"/>
</dbReference>
<sequence>MIKKKSPFGTRKKHISKLSLKFIGIVILAAVVSASLFGFLFFNRYRMFHLAVGEEAVKKETSEQIQTLQDTITKKDISKKNKKAIKREMRKYKDLTLYLYDDEDTLSETSFSTMEDQAYVGTMSFWLNLYEPDDQEYTLKFHDGEAYLVVYSFIGLSFMIRFLIVAAVASILLFIVVIMQFVHRKMKYVLSIEEEMQLIESGDFHHTIIYKGNDELTDLARQLNHLRNALYDNMLKEEEARNANQELVTAMSHDLRTPLTSLLGYLDILQMKIYKSDAARDDYIRKSRQKAEQIKDMSDKLFNHFLVYSRDEELQLHPIEEQAVLNMLEFYCEELREQKFEILTKFERGSWKIMGEEAMLMRVFDNVFSNIRKYGDKHIMTVSLQVEKGNVLIRLKNRKKKDASREESTQIGLKSVNKIMKGMNGSFLYENDDTEFVVELFFPCRQE</sequence>
<organism evidence="17 18">
    <name type="scientific">Clostridium innocuum</name>
    <dbReference type="NCBI Taxonomy" id="1522"/>
    <lineage>
        <taxon>Bacteria</taxon>
        <taxon>Bacillati</taxon>
        <taxon>Bacillota</taxon>
        <taxon>Clostridia</taxon>
        <taxon>Eubacteriales</taxon>
        <taxon>Clostridiaceae</taxon>
        <taxon>Clostridium</taxon>
    </lineage>
</organism>
<dbReference type="CDD" id="cd00082">
    <property type="entry name" value="HisKA"/>
    <property type="match status" value="1"/>
</dbReference>
<dbReference type="Proteomes" id="UP000030008">
    <property type="component" value="Unassembled WGS sequence"/>
</dbReference>
<dbReference type="InterPro" id="IPR005467">
    <property type="entry name" value="His_kinase_dom"/>
</dbReference>
<dbReference type="GO" id="GO:0005524">
    <property type="term" value="F:ATP binding"/>
    <property type="evidence" value="ECO:0007669"/>
    <property type="project" value="UniProtKB-KW"/>
</dbReference>
<dbReference type="SUPFAM" id="SSF47384">
    <property type="entry name" value="Homodimeric domain of signal transducing histidine kinase"/>
    <property type="match status" value="1"/>
</dbReference>
<evidence type="ECO:0000256" key="2">
    <source>
        <dbReference type="ARBA" id="ARBA00004651"/>
    </source>
</evidence>